<dbReference type="Proteomes" id="UP000800038">
    <property type="component" value="Unassembled WGS sequence"/>
</dbReference>
<feature type="region of interest" description="Disordered" evidence="1">
    <location>
        <begin position="1"/>
        <end position="103"/>
    </location>
</feature>
<protein>
    <submittedName>
        <fullName evidence="2">Uncharacterized protein</fullName>
    </submittedName>
</protein>
<gene>
    <name evidence="2" type="ORF">EJ02DRAFT_457228</name>
</gene>
<dbReference type="OrthoDB" id="5351220at2759"/>
<dbReference type="EMBL" id="ML976087">
    <property type="protein sequence ID" value="KAF1939182.1"/>
    <property type="molecule type" value="Genomic_DNA"/>
</dbReference>
<proteinExistence type="predicted"/>
<keyword evidence="3" id="KW-1185">Reference proteome</keyword>
<accession>A0A6A5SH46</accession>
<organism evidence="2 3">
    <name type="scientific">Clathrospora elynae</name>
    <dbReference type="NCBI Taxonomy" id="706981"/>
    <lineage>
        <taxon>Eukaryota</taxon>
        <taxon>Fungi</taxon>
        <taxon>Dikarya</taxon>
        <taxon>Ascomycota</taxon>
        <taxon>Pezizomycotina</taxon>
        <taxon>Dothideomycetes</taxon>
        <taxon>Pleosporomycetidae</taxon>
        <taxon>Pleosporales</taxon>
        <taxon>Diademaceae</taxon>
        <taxon>Clathrospora</taxon>
    </lineage>
</organism>
<evidence type="ECO:0000313" key="2">
    <source>
        <dbReference type="EMBL" id="KAF1939182.1"/>
    </source>
</evidence>
<dbReference type="AlphaFoldDB" id="A0A6A5SH46"/>
<feature type="compositionally biased region" description="Low complexity" evidence="1">
    <location>
        <begin position="73"/>
        <end position="86"/>
    </location>
</feature>
<sequence>MDNKDPKALKKMTVKIEGAEQAGTKRVKLEPELEEEQKEKERLVKTQDSEDRHANPKSEKYNDSSASCGIEKVGSSSSVEGSSLSSTTTKDVPLGPEIDTRHRHRHGWPLLPTLPLRTVRSQIPKNLSSTSSPHLPCFRSILQNNKITVQELEIAHRFNAGTPIDKSTLTLCIHSSISCKDKWEDAIQSLRTYITSQSPPLTLAVEMIDSRIFNGVYTLPILSYDPLSTFVARRRHGLVSVLNGCGEAWTSLEFYYRGVGNTRNDCRATVLIGVPEPGRKVWWEDVVPIVREKVAGRLEVEVCWREVSKY</sequence>
<name>A0A6A5SH46_9PLEO</name>
<evidence type="ECO:0000256" key="1">
    <source>
        <dbReference type="SAM" id="MobiDB-lite"/>
    </source>
</evidence>
<feature type="compositionally biased region" description="Basic and acidic residues" evidence="1">
    <location>
        <begin position="27"/>
        <end position="62"/>
    </location>
</feature>
<reference evidence="2" key="1">
    <citation type="journal article" date="2020" name="Stud. Mycol.">
        <title>101 Dothideomycetes genomes: a test case for predicting lifestyles and emergence of pathogens.</title>
        <authorList>
            <person name="Haridas S."/>
            <person name="Albert R."/>
            <person name="Binder M."/>
            <person name="Bloem J."/>
            <person name="Labutti K."/>
            <person name="Salamov A."/>
            <person name="Andreopoulos B."/>
            <person name="Baker S."/>
            <person name="Barry K."/>
            <person name="Bills G."/>
            <person name="Bluhm B."/>
            <person name="Cannon C."/>
            <person name="Castanera R."/>
            <person name="Culley D."/>
            <person name="Daum C."/>
            <person name="Ezra D."/>
            <person name="Gonzalez J."/>
            <person name="Henrissat B."/>
            <person name="Kuo A."/>
            <person name="Liang C."/>
            <person name="Lipzen A."/>
            <person name="Lutzoni F."/>
            <person name="Magnuson J."/>
            <person name="Mondo S."/>
            <person name="Nolan M."/>
            <person name="Ohm R."/>
            <person name="Pangilinan J."/>
            <person name="Park H.-J."/>
            <person name="Ramirez L."/>
            <person name="Alfaro M."/>
            <person name="Sun H."/>
            <person name="Tritt A."/>
            <person name="Yoshinaga Y."/>
            <person name="Zwiers L.-H."/>
            <person name="Turgeon B."/>
            <person name="Goodwin S."/>
            <person name="Spatafora J."/>
            <person name="Crous P."/>
            <person name="Grigoriev I."/>
        </authorList>
    </citation>
    <scope>NUCLEOTIDE SEQUENCE</scope>
    <source>
        <strain evidence="2">CBS 161.51</strain>
    </source>
</reference>
<evidence type="ECO:0000313" key="3">
    <source>
        <dbReference type="Proteomes" id="UP000800038"/>
    </source>
</evidence>